<evidence type="ECO:0000313" key="3">
    <source>
        <dbReference type="EMBL" id="GFK94517.1"/>
    </source>
</evidence>
<gene>
    <name evidence="3" type="ORF">NNJEOMEG_02363</name>
</gene>
<keyword evidence="4" id="KW-1185">Reference proteome</keyword>
<protein>
    <submittedName>
        <fullName evidence="3">3'3'-cGAMP-specific phosphodiesterase 1</fullName>
        <ecNumber evidence="3">3.1.4.-</ecNumber>
    </submittedName>
</protein>
<dbReference type="InterPro" id="IPR006675">
    <property type="entry name" value="HDIG_dom"/>
</dbReference>
<organism evidence="3 4">
    <name type="scientific">Fundidesulfovibrio magnetotacticus</name>
    <dbReference type="NCBI Taxonomy" id="2730080"/>
    <lineage>
        <taxon>Bacteria</taxon>
        <taxon>Pseudomonadati</taxon>
        <taxon>Thermodesulfobacteriota</taxon>
        <taxon>Desulfovibrionia</taxon>
        <taxon>Desulfovibrionales</taxon>
        <taxon>Desulfovibrionaceae</taxon>
        <taxon>Fundidesulfovibrio</taxon>
    </lineage>
</organism>
<evidence type="ECO:0000256" key="1">
    <source>
        <dbReference type="SAM" id="MobiDB-lite"/>
    </source>
</evidence>
<evidence type="ECO:0000313" key="4">
    <source>
        <dbReference type="Proteomes" id="UP000494245"/>
    </source>
</evidence>
<dbReference type="SMART" id="SM00471">
    <property type="entry name" value="HDc"/>
    <property type="match status" value="1"/>
</dbReference>
<dbReference type="CDD" id="cd00077">
    <property type="entry name" value="HDc"/>
    <property type="match status" value="1"/>
</dbReference>
<dbReference type="PANTHER" id="PTHR43155">
    <property type="entry name" value="CYCLIC DI-GMP PHOSPHODIESTERASE PA4108-RELATED"/>
    <property type="match status" value="1"/>
</dbReference>
<feature type="region of interest" description="Disordered" evidence="1">
    <location>
        <begin position="1"/>
        <end position="25"/>
    </location>
</feature>
<dbReference type="GO" id="GO:0016787">
    <property type="term" value="F:hydrolase activity"/>
    <property type="evidence" value="ECO:0007669"/>
    <property type="project" value="UniProtKB-KW"/>
</dbReference>
<dbReference type="EMBL" id="BLTE01000010">
    <property type="protein sequence ID" value="GFK94517.1"/>
    <property type="molecule type" value="Genomic_DNA"/>
</dbReference>
<proteinExistence type="predicted"/>
<dbReference type="EC" id="3.1.4.-" evidence="3"/>
<dbReference type="AlphaFoldDB" id="A0A6V8LXY9"/>
<dbReference type="InterPro" id="IPR021812">
    <property type="entry name" value="DUF3391"/>
</dbReference>
<dbReference type="InterPro" id="IPR003607">
    <property type="entry name" value="HD/PDEase_dom"/>
</dbReference>
<feature type="region of interest" description="Disordered" evidence="1">
    <location>
        <begin position="81"/>
        <end position="106"/>
    </location>
</feature>
<dbReference type="Pfam" id="PF13487">
    <property type="entry name" value="HD_5"/>
    <property type="match status" value="1"/>
</dbReference>
<evidence type="ECO:0000259" key="2">
    <source>
        <dbReference type="PROSITE" id="PS51832"/>
    </source>
</evidence>
<feature type="domain" description="HD-GYP" evidence="2">
    <location>
        <begin position="150"/>
        <end position="345"/>
    </location>
</feature>
<reference evidence="3 4" key="1">
    <citation type="submission" date="2020-04" db="EMBL/GenBank/DDBJ databases">
        <authorList>
            <consortium name="Desulfovibrio sp. FSS-1 genome sequencing consortium"/>
            <person name="Shimoshige H."/>
            <person name="Kobayashi H."/>
            <person name="Maekawa T."/>
        </authorList>
    </citation>
    <scope>NUCLEOTIDE SEQUENCE [LARGE SCALE GENOMIC DNA]</scope>
    <source>
        <strain evidence="3 4">SIID29052-01</strain>
    </source>
</reference>
<dbReference type="PANTHER" id="PTHR43155:SF2">
    <property type="entry name" value="CYCLIC DI-GMP PHOSPHODIESTERASE PA4108"/>
    <property type="match status" value="1"/>
</dbReference>
<dbReference type="InterPro" id="IPR037522">
    <property type="entry name" value="HD_GYP_dom"/>
</dbReference>
<dbReference type="NCBIfam" id="TIGR00277">
    <property type="entry name" value="HDIG"/>
    <property type="match status" value="1"/>
</dbReference>
<dbReference type="Gene3D" id="1.10.3210.10">
    <property type="entry name" value="Hypothetical protein af1432"/>
    <property type="match status" value="1"/>
</dbReference>
<name>A0A6V8LXY9_9BACT</name>
<keyword evidence="3" id="KW-0378">Hydrolase</keyword>
<dbReference type="SUPFAM" id="SSF109604">
    <property type="entry name" value="HD-domain/PDEase-like"/>
    <property type="match status" value="1"/>
</dbReference>
<feature type="compositionally biased region" description="Low complexity" evidence="1">
    <location>
        <begin position="91"/>
        <end position="102"/>
    </location>
</feature>
<accession>A0A6V8LXY9</accession>
<dbReference type="Proteomes" id="UP000494245">
    <property type="component" value="Unassembled WGS sequence"/>
</dbReference>
<dbReference type="PROSITE" id="PS51832">
    <property type="entry name" value="HD_GYP"/>
    <property type="match status" value="1"/>
</dbReference>
<sequence>MHDTMASPRRSAPCAAELSPSAGSPERIRKIAVAELRPGMTVVDTGLSWTEHPFLYSAAGPVDSRRQVEALLAEGYRETFIREERTPAPPRRSGMSPSSRPLPGRDDYARARALQDESVGVISAFMRAARLGKPLDREAPARLVEKVIDTVAGNPDALVSLANLRRNDAYSYTHSLNVSVLAVVFGQYLGLDKDALRGLGEAGLFHDLGKTRIPDAILDKPGRLTPEEFAVIKSHPGEGADILESQGLGSPKVLAAIRDHHEKFNGAGYPRGLAGDRLERAAQVVGLVDSYDAMTSNRPYRGAIQPNTAMRILFAMRDKDFSRELLESFIKCLGIYPVGSPVRLRDGSVALVCGSNPESPLLPTVKIILDARMRPRPHLVLDLASPQVKALGDAVVIEAPLDMSVLGMDPAGFLF</sequence>
<dbReference type="Pfam" id="PF11871">
    <property type="entry name" value="DUF3391"/>
    <property type="match status" value="1"/>
</dbReference>
<reference evidence="3 4" key="2">
    <citation type="submission" date="2020-05" db="EMBL/GenBank/DDBJ databases">
        <title>Draft genome sequence of Desulfovibrio sp. strainFSS-1.</title>
        <authorList>
            <person name="Shimoshige H."/>
            <person name="Kobayashi H."/>
            <person name="Maekawa T."/>
        </authorList>
    </citation>
    <scope>NUCLEOTIDE SEQUENCE [LARGE SCALE GENOMIC DNA]</scope>
    <source>
        <strain evidence="3 4">SIID29052-01</strain>
    </source>
</reference>
<comment type="caution">
    <text evidence="3">The sequence shown here is derived from an EMBL/GenBank/DDBJ whole genome shotgun (WGS) entry which is preliminary data.</text>
</comment>